<dbReference type="RefSeq" id="WP_129459742.1">
    <property type="nucleotide sequence ID" value="NZ_PPCV01000012.1"/>
</dbReference>
<dbReference type="AlphaFoldDB" id="A0A4Q2EDE9"/>
<evidence type="ECO:0000256" key="17">
    <source>
        <dbReference type="ARBA" id="ARBA00048623"/>
    </source>
</evidence>
<dbReference type="PANTHER" id="PTHR34148">
    <property type="entry name" value="ADENOSYLCOBINAMIDE-GDP RIBAZOLETRANSFERASE"/>
    <property type="match status" value="1"/>
</dbReference>
<comment type="pathway">
    <text evidence="3 19">Cofactor biosynthesis; adenosylcobalamin biosynthesis; adenosylcobalamin from cob(II)yrinate a,c-diamide: step 7/7.</text>
</comment>
<feature type="transmembrane region" description="Helical" evidence="19">
    <location>
        <begin position="210"/>
        <end position="229"/>
    </location>
</feature>
<gene>
    <name evidence="19" type="primary">cobS</name>
    <name evidence="20" type="ORF">C1706_13420</name>
</gene>
<protein>
    <recommendedName>
        <fullName evidence="6 19">Adenosylcobinamide-GDP ribazoletransferase</fullName>
        <ecNumber evidence="5 19">2.7.8.26</ecNumber>
    </recommendedName>
    <alternativeName>
        <fullName evidence="16 19">Cobalamin synthase</fullName>
    </alternativeName>
    <alternativeName>
        <fullName evidence="15 19">Cobalamin-5'-phosphate synthase</fullName>
    </alternativeName>
</protein>
<keyword evidence="8 19" id="KW-0169">Cobalamin biosynthesis</keyword>
<evidence type="ECO:0000256" key="8">
    <source>
        <dbReference type="ARBA" id="ARBA00022573"/>
    </source>
</evidence>
<dbReference type="OrthoDB" id="9794223at2"/>
<evidence type="ECO:0000256" key="18">
    <source>
        <dbReference type="ARBA" id="ARBA00049504"/>
    </source>
</evidence>
<dbReference type="GO" id="GO:0051073">
    <property type="term" value="F:adenosylcobinamide-GDP ribazoletransferase activity"/>
    <property type="evidence" value="ECO:0007669"/>
    <property type="project" value="UniProtKB-UniRule"/>
</dbReference>
<evidence type="ECO:0000256" key="6">
    <source>
        <dbReference type="ARBA" id="ARBA00015850"/>
    </source>
</evidence>
<evidence type="ECO:0000256" key="10">
    <source>
        <dbReference type="ARBA" id="ARBA00022692"/>
    </source>
</evidence>
<dbReference type="InterPro" id="IPR003805">
    <property type="entry name" value="CobS"/>
</dbReference>
<keyword evidence="9 19" id="KW-0808">Transferase</keyword>
<keyword evidence="13 19" id="KW-0472">Membrane</keyword>
<keyword evidence="7 19" id="KW-1003">Cell membrane</keyword>
<feature type="transmembrane region" description="Helical" evidence="19">
    <location>
        <begin position="38"/>
        <end position="71"/>
    </location>
</feature>
<dbReference type="UniPathway" id="UPA00148">
    <property type="reaction ID" value="UER00238"/>
</dbReference>
<evidence type="ECO:0000256" key="11">
    <source>
        <dbReference type="ARBA" id="ARBA00022842"/>
    </source>
</evidence>
<dbReference type="PANTHER" id="PTHR34148:SF1">
    <property type="entry name" value="ADENOSYLCOBINAMIDE-GDP RIBAZOLETRANSFERASE"/>
    <property type="match status" value="1"/>
</dbReference>
<dbReference type="GO" id="GO:0005886">
    <property type="term" value="C:plasma membrane"/>
    <property type="evidence" value="ECO:0007669"/>
    <property type="project" value="UniProtKB-SubCell"/>
</dbReference>
<keyword evidence="21" id="KW-1185">Reference proteome</keyword>
<dbReference type="Proteomes" id="UP000290624">
    <property type="component" value="Unassembled WGS sequence"/>
</dbReference>
<comment type="catalytic activity">
    <reaction evidence="18 19">
        <text>alpha-ribazole 5'-phosphate + adenosylcob(III)inamide-GDP = adenosylcob(III)alamin 5'-phosphate + GMP + H(+)</text>
        <dbReference type="Rhea" id="RHEA:23560"/>
        <dbReference type="ChEBI" id="CHEBI:15378"/>
        <dbReference type="ChEBI" id="CHEBI:57918"/>
        <dbReference type="ChEBI" id="CHEBI:58115"/>
        <dbReference type="ChEBI" id="CHEBI:60487"/>
        <dbReference type="ChEBI" id="CHEBI:60493"/>
        <dbReference type="EC" id="2.7.8.26"/>
    </reaction>
</comment>
<comment type="caution">
    <text evidence="20">The sequence shown here is derived from an EMBL/GenBank/DDBJ whole genome shotgun (WGS) entry which is preliminary data.</text>
</comment>
<accession>A0A4Q2EDE9</accession>
<evidence type="ECO:0000256" key="16">
    <source>
        <dbReference type="ARBA" id="ARBA00032853"/>
    </source>
</evidence>
<evidence type="ECO:0000256" key="14">
    <source>
        <dbReference type="ARBA" id="ARBA00025228"/>
    </source>
</evidence>
<dbReference type="HAMAP" id="MF_00719">
    <property type="entry name" value="CobS"/>
    <property type="match status" value="1"/>
</dbReference>
<evidence type="ECO:0000313" key="21">
    <source>
        <dbReference type="Proteomes" id="UP000290624"/>
    </source>
</evidence>
<comment type="subcellular location">
    <subcellularLocation>
        <location evidence="2 19">Cell membrane</location>
        <topology evidence="2 19">Multi-pass membrane protein</topology>
    </subcellularLocation>
</comment>
<comment type="function">
    <text evidence="14 19">Joins adenosylcobinamide-GDP and alpha-ribazole to generate adenosylcobalamin (Ado-cobalamin). Also synthesizes adenosylcobalamin 5'-phosphate from adenosylcobinamide-GDP and alpha-ribazole 5'-phosphate.</text>
</comment>
<evidence type="ECO:0000256" key="7">
    <source>
        <dbReference type="ARBA" id="ARBA00022475"/>
    </source>
</evidence>
<evidence type="ECO:0000256" key="13">
    <source>
        <dbReference type="ARBA" id="ARBA00023136"/>
    </source>
</evidence>
<keyword evidence="10 19" id="KW-0812">Transmembrane</keyword>
<feature type="transmembrane region" description="Helical" evidence="19">
    <location>
        <begin position="241"/>
        <end position="260"/>
    </location>
</feature>
<keyword evidence="12 19" id="KW-1133">Transmembrane helix</keyword>
<evidence type="ECO:0000256" key="5">
    <source>
        <dbReference type="ARBA" id="ARBA00013200"/>
    </source>
</evidence>
<evidence type="ECO:0000256" key="19">
    <source>
        <dbReference type="HAMAP-Rule" id="MF_00719"/>
    </source>
</evidence>
<comment type="cofactor">
    <cofactor evidence="1 19">
        <name>Mg(2+)</name>
        <dbReference type="ChEBI" id="CHEBI:18420"/>
    </cofactor>
</comment>
<name>A0A4Q2EDE9_9ACTN</name>
<evidence type="ECO:0000256" key="15">
    <source>
        <dbReference type="ARBA" id="ARBA00032605"/>
    </source>
</evidence>
<evidence type="ECO:0000256" key="12">
    <source>
        <dbReference type="ARBA" id="ARBA00022989"/>
    </source>
</evidence>
<feature type="transmembrane region" description="Helical" evidence="19">
    <location>
        <begin position="140"/>
        <end position="159"/>
    </location>
</feature>
<comment type="catalytic activity">
    <reaction evidence="17 19">
        <text>alpha-ribazole + adenosylcob(III)inamide-GDP = adenosylcob(III)alamin + GMP + H(+)</text>
        <dbReference type="Rhea" id="RHEA:16049"/>
        <dbReference type="ChEBI" id="CHEBI:10329"/>
        <dbReference type="ChEBI" id="CHEBI:15378"/>
        <dbReference type="ChEBI" id="CHEBI:18408"/>
        <dbReference type="ChEBI" id="CHEBI:58115"/>
        <dbReference type="ChEBI" id="CHEBI:60487"/>
        <dbReference type="EC" id="2.7.8.26"/>
    </reaction>
</comment>
<feature type="transmembrane region" description="Helical" evidence="19">
    <location>
        <begin position="108"/>
        <end position="128"/>
    </location>
</feature>
<dbReference type="EMBL" id="PPCV01000012">
    <property type="protein sequence ID" value="RXW31179.1"/>
    <property type="molecule type" value="Genomic_DNA"/>
</dbReference>
<comment type="similarity">
    <text evidence="4 19">Belongs to the CobS family.</text>
</comment>
<evidence type="ECO:0000256" key="1">
    <source>
        <dbReference type="ARBA" id="ARBA00001946"/>
    </source>
</evidence>
<evidence type="ECO:0000256" key="3">
    <source>
        <dbReference type="ARBA" id="ARBA00004663"/>
    </source>
</evidence>
<proteinExistence type="inferred from homology"/>
<dbReference type="GO" id="GO:0009236">
    <property type="term" value="P:cobalamin biosynthetic process"/>
    <property type="evidence" value="ECO:0007669"/>
    <property type="project" value="UniProtKB-UniRule"/>
</dbReference>
<dbReference type="Pfam" id="PF02654">
    <property type="entry name" value="CobS"/>
    <property type="match status" value="1"/>
</dbReference>
<sequence>MNTLRNGVRLAWGTLTAIPGPAPERVDASVARVAMAGAWLVVLPLTVVCALAGWALALVGVPGIAAGFLTVGALSWATRAIHADGLADTADGLGSGRARERALEIMRLGNVGPMGAITLVLVYGAQAALLGDLLSRPGGWALAGFALASGRLALALGCASVVPAARHDGLGQAMAQTVPAWLLAAALVANLVLGVAVCTMANAWGAGLPWWAWPLAMGVGILAALAVLVRALQRLGGITGDVLGALVEASAVGLLLGLTMI</sequence>
<evidence type="ECO:0000256" key="2">
    <source>
        <dbReference type="ARBA" id="ARBA00004651"/>
    </source>
</evidence>
<dbReference type="GO" id="GO:0008818">
    <property type="term" value="F:cobalamin 5'-phosphate synthase activity"/>
    <property type="evidence" value="ECO:0007669"/>
    <property type="project" value="UniProtKB-UniRule"/>
</dbReference>
<evidence type="ECO:0000256" key="4">
    <source>
        <dbReference type="ARBA" id="ARBA00010561"/>
    </source>
</evidence>
<organism evidence="20 21">
    <name type="scientific">Propioniciclava flava</name>
    <dbReference type="NCBI Taxonomy" id="2072026"/>
    <lineage>
        <taxon>Bacteria</taxon>
        <taxon>Bacillati</taxon>
        <taxon>Actinomycetota</taxon>
        <taxon>Actinomycetes</taxon>
        <taxon>Propionibacteriales</taxon>
        <taxon>Propionibacteriaceae</taxon>
        <taxon>Propioniciclava</taxon>
    </lineage>
</organism>
<evidence type="ECO:0000256" key="9">
    <source>
        <dbReference type="ARBA" id="ARBA00022679"/>
    </source>
</evidence>
<evidence type="ECO:0000313" key="20">
    <source>
        <dbReference type="EMBL" id="RXW31179.1"/>
    </source>
</evidence>
<reference evidence="20 21" key="1">
    <citation type="submission" date="2018-01" db="EMBL/GenBank/DDBJ databases">
        <title>Lactibacter flavus gen. nov., sp. nov., a novel bacterium of the family Propionibacteriaceae isolated from raw milk and dairy products.</title>
        <authorList>
            <person name="Wenning M."/>
            <person name="Breitenwieser F."/>
            <person name="Huptas C."/>
            <person name="von Neubeck M."/>
            <person name="Busse H.-J."/>
            <person name="Scherer S."/>
        </authorList>
    </citation>
    <scope>NUCLEOTIDE SEQUENCE [LARGE SCALE GENOMIC DNA]</scope>
    <source>
        <strain evidence="20 21">VG341</strain>
    </source>
</reference>
<dbReference type="EC" id="2.7.8.26" evidence="5 19"/>
<keyword evidence="11 19" id="KW-0460">Magnesium</keyword>
<feature type="transmembrane region" description="Helical" evidence="19">
    <location>
        <begin position="180"/>
        <end position="204"/>
    </location>
</feature>